<keyword evidence="8 10" id="KW-0460">Magnesium</keyword>
<dbReference type="NCBIfam" id="TIGR01207">
    <property type="entry name" value="rmlA"/>
    <property type="match status" value="1"/>
</dbReference>
<protein>
    <recommendedName>
        <fullName evidence="4 10">Glucose-1-phosphate thymidylyltransferase</fullName>
        <ecNumber evidence="3 10">2.7.7.24</ecNumber>
    </recommendedName>
</protein>
<dbReference type="FunFam" id="3.90.550.10:FF:000023">
    <property type="entry name" value="Glucose-1-phosphate thymidylyltransferase"/>
    <property type="match status" value="1"/>
</dbReference>
<evidence type="ECO:0000256" key="2">
    <source>
        <dbReference type="ARBA" id="ARBA00010480"/>
    </source>
</evidence>
<comment type="similarity">
    <text evidence="2 10">Belongs to the glucose-1-phosphate thymidylyltransferase family.</text>
</comment>
<evidence type="ECO:0000313" key="13">
    <source>
        <dbReference type="Proteomes" id="UP001205748"/>
    </source>
</evidence>
<comment type="cofactor">
    <cofactor evidence="1">
        <name>Mg(2+)</name>
        <dbReference type="ChEBI" id="CHEBI:18420"/>
    </cofactor>
</comment>
<evidence type="ECO:0000313" key="12">
    <source>
        <dbReference type="EMBL" id="MCR1898941.1"/>
    </source>
</evidence>
<dbReference type="InterPro" id="IPR005835">
    <property type="entry name" value="NTP_transferase_dom"/>
</dbReference>
<dbReference type="InterPro" id="IPR029044">
    <property type="entry name" value="Nucleotide-diphossugar_trans"/>
</dbReference>
<dbReference type="InterPro" id="IPR005907">
    <property type="entry name" value="G1P_thy_trans_s"/>
</dbReference>
<comment type="catalytic activity">
    <reaction evidence="9 10">
        <text>dTTP + alpha-D-glucose 1-phosphate + H(+) = dTDP-alpha-D-glucose + diphosphate</text>
        <dbReference type="Rhea" id="RHEA:15225"/>
        <dbReference type="ChEBI" id="CHEBI:15378"/>
        <dbReference type="ChEBI" id="CHEBI:33019"/>
        <dbReference type="ChEBI" id="CHEBI:37568"/>
        <dbReference type="ChEBI" id="CHEBI:57477"/>
        <dbReference type="ChEBI" id="CHEBI:58601"/>
        <dbReference type="EC" id="2.7.7.24"/>
    </reaction>
</comment>
<dbReference type="AlphaFoldDB" id="A0AAE3HEA7"/>
<dbReference type="RefSeq" id="WP_257531036.1">
    <property type="nucleotide sequence ID" value="NZ_JANKAS010000006.1"/>
</dbReference>
<comment type="caution">
    <text evidence="12">The sequence shown here is derived from an EMBL/GenBank/DDBJ whole genome shotgun (WGS) entry which is preliminary data.</text>
</comment>
<feature type="domain" description="Nucleotidyl transferase" evidence="11">
    <location>
        <begin position="2"/>
        <end position="238"/>
    </location>
</feature>
<dbReference type="EC" id="2.7.7.24" evidence="3 10"/>
<gene>
    <name evidence="12" type="primary">rfbA</name>
    <name evidence="12" type="ORF">NSA47_08085</name>
</gene>
<dbReference type="GO" id="GO:0046872">
    <property type="term" value="F:metal ion binding"/>
    <property type="evidence" value="ECO:0007669"/>
    <property type="project" value="UniProtKB-KW"/>
</dbReference>
<comment type="function">
    <text evidence="10">Catalyzes the formation of dTDP-glucose, from dTTP and glucose 1-phosphate, as well as its pyrophosphorolysis.</text>
</comment>
<evidence type="ECO:0000256" key="7">
    <source>
        <dbReference type="ARBA" id="ARBA00022723"/>
    </source>
</evidence>
<keyword evidence="7 10" id="KW-0479">Metal-binding</keyword>
<dbReference type="PANTHER" id="PTHR43532:SF1">
    <property type="entry name" value="GLUCOSE-1-PHOSPHATE THYMIDYLYLTRANSFERASE 1"/>
    <property type="match status" value="1"/>
</dbReference>
<dbReference type="GO" id="GO:0008879">
    <property type="term" value="F:glucose-1-phosphate thymidylyltransferase activity"/>
    <property type="evidence" value="ECO:0007669"/>
    <property type="project" value="UniProtKB-EC"/>
</dbReference>
<dbReference type="Proteomes" id="UP001205748">
    <property type="component" value="Unassembled WGS sequence"/>
</dbReference>
<evidence type="ECO:0000256" key="10">
    <source>
        <dbReference type="RuleBase" id="RU003706"/>
    </source>
</evidence>
<keyword evidence="13" id="KW-1185">Reference proteome</keyword>
<evidence type="ECO:0000256" key="9">
    <source>
        <dbReference type="ARBA" id="ARBA00049336"/>
    </source>
</evidence>
<proteinExistence type="inferred from homology"/>
<keyword evidence="6 10" id="KW-0548">Nucleotidyltransferase</keyword>
<evidence type="ECO:0000259" key="11">
    <source>
        <dbReference type="Pfam" id="PF00483"/>
    </source>
</evidence>
<name>A0AAE3HEA7_9FIRM</name>
<dbReference type="SUPFAM" id="SSF53448">
    <property type="entry name" value="Nucleotide-diphospho-sugar transferases"/>
    <property type="match status" value="1"/>
</dbReference>
<dbReference type="EMBL" id="JANKAS010000006">
    <property type="protein sequence ID" value="MCR1898941.1"/>
    <property type="molecule type" value="Genomic_DNA"/>
</dbReference>
<dbReference type="Pfam" id="PF00483">
    <property type="entry name" value="NTP_transferase"/>
    <property type="match status" value="1"/>
</dbReference>
<keyword evidence="5 10" id="KW-0808">Transferase</keyword>
<evidence type="ECO:0000256" key="6">
    <source>
        <dbReference type="ARBA" id="ARBA00022695"/>
    </source>
</evidence>
<evidence type="ECO:0000256" key="3">
    <source>
        <dbReference type="ARBA" id="ARBA00012461"/>
    </source>
</evidence>
<evidence type="ECO:0000256" key="8">
    <source>
        <dbReference type="ARBA" id="ARBA00022842"/>
    </source>
</evidence>
<dbReference type="Gene3D" id="3.90.550.10">
    <property type="entry name" value="Spore Coat Polysaccharide Biosynthesis Protein SpsA, Chain A"/>
    <property type="match status" value="1"/>
</dbReference>
<dbReference type="CDD" id="cd02538">
    <property type="entry name" value="G1P_TT_short"/>
    <property type="match status" value="1"/>
</dbReference>
<organism evidence="12 13">
    <name type="scientific">Irregularibacter muris</name>
    <dbReference type="NCBI Taxonomy" id="1796619"/>
    <lineage>
        <taxon>Bacteria</taxon>
        <taxon>Bacillati</taxon>
        <taxon>Bacillota</taxon>
        <taxon>Clostridia</taxon>
        <taxon>Eubacteriales</taxon>
        <taxon>Eubacteriaceae</taxon>
        <taxon>Irregularibacter</taxon>
    </lineage>
</organism>
<accession>A0AAE3HEA7</accession>
<reference evidence="12" key="1">
    <citation type="submission" date="2022-07" db="EMBL/GenBank/DDBJ databases">
        <title>Enhanced cultured diversity of the mouse gut microbiota enables custom-made synthetic communities.</title>
        <authorList>
            <person name="Afrizal A."/>
        </authorList>
    </citation>
    <scope>NUCLEOTIDE SEQUENCE</scope>
    <source>
        <strain evidence="12">DSM 28593</strain>
    </source>
</reference>
<sequence length="295" mass="33518">MKGIILAGGEGSRLYPITKCMSKQLLPIYDKPMIYYPLSVLMLSRINEVLIISDSKYIGFYKDLVGDGCHLGMKLEYKAQEQPRGLADAFILGEKFIGEDNVCLILGDNLFYGQNFISKLLKLSSMKKGAVIFGYYVSSPRDFGVVEFDQNNRVISLEEKPEYPKSNYVVPGLYFYDNSVIEKAKNLQPSPRGELEITDLNNAYLKENQLHIELLGRGFAWFDTGSYDGLMNASNFVQTMQKRTGLYISCPEEIAYRNGWIDRSKLAALGREYEKTDYGQYLLTVAGEKEERSRP</sequence>
<evidence type="ECO:0000256" key="5">
    <source>
        <dbReference type="ARBA" id="ARBA00022679"/>
    </source>
</evidence>
<dbReference type="PANTHER" id="PTHR43532">
    <property type="entry name" value="GLUCOSE-1-PHOSPHATE THYMIDYLYLTRANSFERASE"/>
    <property type="match status" value="1"/>
</dbReference>
<evidence type="ECO:0000256" key="1">
    <source>
        <dbReference type="ARBA" id="ARBA00001946"/>
    </source>
</evidence>
<evidence type="ECO:0000256" key="4">
    <source>
        <dbReference type="ARBA" id="ARBA00017654"/>
    </source>
</evidence>